<sequence>MNAFNGASKWQPQALAILRIVTGLTLLGHGLVKLIGFPAGAEPGQQELMTLLGVGSVLETVGGVLIILGLFTRPTAFVLSGMMAVAYWMFHAPSSPFPVINGGDAAILYCFIFLYLVTSGPGAWSLDGRKK</sequence>
<feature type="transmembrane region" description="Helical" evidence="7">
    <location>
        <begin position="16"/>
        <end position="36"/>
    </location>
</feature>
<keyword evidence="5 7" id="KW-1133">Transmembrane helix</keyword>
<dbReference type="InterPro" id="IPR032808">
    <property type="entry name" value="DoxX"/>
</dbReference>
<gene>
    <name evidence="8" type="ORF">ACFPIE_18470</name>
</gene>
<dbReference type="RefSeq" id="WP_374036940.1">
    <property type="nucleotide sequence ID" value="NZ_CP169082.1"/>
</dbReference>
<comment type="similarity">
    <text evidence="2">Belongs to the DoxX family.</text>
</comment>
<keyword evidence="6 7" id="KW-0472">Membrane</keyword>
<comment type="caution">
    <text evidence="8">The sequence shown here is derived from an EMBL/GenBank/DDBJ whole genome shotgun (WGS) entry which is preliminary data.</text>
</comment>
<dbReference type="PANTHER" id="PTHR33452">
    <property type="entry name" value="OXIDOREDUCTASE CATD-RELATED"/>
    <property type="match status" value="1"/>
</dbReference>
<evidence type="ECO:0000256" key="5">
    <source>
        <dbReference type="ARBA" id="ARBA00022989"/>
    </source>
</evidence>
<evidence type="ECO:0000256" key="1">
    <source>
        <dbReference type="ARBA" id="ARBA00004651"/>
    </source>
</evidence>
<keyword evidence="9" id="KW-1185">Reference proteome</keyword>
<feature type="transmembrane region" description="Helical" evidence="7">
    <location>
        <begin position="106"/>
        <end position="126"/>
    </location>
</feature>
<comment type="subcellular location">
    <subcellularLocation>
        <location evidence="1">Cell membrane</location>
        <topology evidence="1">Multi-pass membrane protein</topology>
    </subcellularLocation>
</comment>
<dbReference type="Proteomes" id="UP001596152">
    <property type="component" value="Unassembled WGS sequence"/>
</dbReference>
<keyword evidence="3" id="KW-1003">Cell membrane</keyword>
<accession>A0ABW0FW58</accession>
<name>A0ABW0FW58_9CAUL</name>
<dbReference type="PANTHER" id="PTHR33452:SF4">
    <property type="entry name" value="BLL4328 PROTEIN"/>
    <property type="match status" value="1"/>
</dbReference>
<dbReference type="EMBL" id="JBHSLF010000054">
    <property type="protein sequence ID" value="MFC5345905.1"/>
    <property type="molecule type" value="Genomic_DNA"/>
</dbReference>
<evidence type="ECO:0000256" key="2">
    <source>
        <dbReference type="ARBA" id="ARBA00006679"/>
    </source>
</evidence>
<dbReference type="Pfam" id="PF07681">
    <property type="entry name" value="DoxX"/>
    <property type="match status" value="1"/>
</dbReference>
<proteinExistence type="inferred from homology"/>
<evidence type="ECO:0000256" key="3">
    <source>
        <dbReference type="ARBA" id="ARBA00022475"/>
    </source>
</evidence>
<protein>
    <submittedName>
        <fullName evidence="8">DoxX family protein</fullName>
    </submittedName>
</protein>
<evidence type="ECO:0000313" key="8">
    <source>
        <dbReference type="EMBL" id="MFC5345905.1"/>
    </source>
</evidence>
<evidence type="ECO:0000313" key="9">
    <source>
        <dbReference type="Proteomes" id="UP001596152"/>
    </source>
</evidence>
<evidence type="ECO:0000256" key="4">
    <source>
        <dbReference type="ARBA" id="ARBA00022692"/>
    </source>
</evidence>
<organism evidence="8 9">
    <name type="scientific">Brevundimonas staleyi</name>
    <dbReference type="NCBI Taxonomy" id="74326"/>
    <lineage>
        <taxon>Bacteria</taxon>
        <taxon>Pseudomonadati</taxon>
        <taxon>Pseudomonadota</taxon>
        <taxon>Alphaproteobacteria</taxon>
        <taxon>Caulobacterales</taxon>
        <taxon>Caulobacteraceae</taxon>
        <taxon>Brevundimonas</taxon>
    </lineage>
</organism>
<feature type="transmembrane region" description="Helical" evidence="7">
    <location>
        <begin position="48"/>
        <end position="71"/>
    </location>
</feature>
<dbReference type="InterPro" id="IPR051907">
    <property type="entry name" value="DoxX-like_oxidoreductase"/>
</dbReference>
<reference evidence="9" key="1">
    <citation type="journal article" date="2019" name="Int. J. Syst. Evol. Microbiol.">
        <title>The Global Catalogue of Microorganisms (GCM) 10K type strain sequencing project: providing services to taxonomists for standard genome sequencing and annotation.</title>
        <authorList>
            <consortium name="The Broad Institute Genomics Platform"/>
            <consortium name="The Broad Institute Genome Sequencing Center for Infectious Disease"/>
            <person name="Wu L."/>
            <person name="Ma J."/>
        </authorList>
    </citation>
    <scope>NUCLEOTIDE SEQUENCE [LARGE SCALE GENOMIC DNA]</scope>
    <source>
        <strain evidence="9">JCM 12125</strain>
    </source>
</reference>
<evidence type="ECO:0000256" key="6">
    <source>
        <dbReference type="ARBA" id="ARBA00023136"/>
    </source>
</evidence>
<evidence type="ECO:0000256" key="7">
    <source>
        <dbReference type="SAM" id="Phobius"/>
    </source>
</evidence>
<keyword evidence="4 7" id="KW-0812">Transmembrane</keyword>